<dbReference type="Gene3D" id="3.40.1190.20">
    <property type="match status" value="1"/>
</dbReference>
<dbReference type="HAMAP" id="MF_01965">
    <property type="entry name" value="NADHX_dehydratase"/>
    <property type="match status" value="1"/>
</dbReference>
<evidence type="ECO:0000256" key="1">
    <source>
        <dbReference type="ARBA" id="ARBA00022741"/>
    </source>
</evidence>
<keyword evidence="9" id="KW-0808">Transferase</keyword>
<dbReference type="GO" id="GO:0016301">
    <property type="term" value="F:kinase activity"/>
    <property type="evidence" value="ECO:0007669"/>
    <property type="project" value="UniProtKB-KW"/>
</dbReference>
<comment type="caution">
    <text evidence="9">The sequence shown here is derived from an EMBL/GenBank/DDBJ whole genome shotgun (WGS) entry which is preliminary data.</text>
</comment>
<comment type="function">
    <text evidence="6">Catalyzes the dehydration of the S-form of NAD(P)HX at the expense of ATP, which is converted to ADP. Together with NAD(P)HX epimerase, which catalyzes the epimerization of the S- and R-forms, the enzyme allows the repair of both epimers of NAD(P)HX, a damaged form of NAD(P)H that is a result of enzymatic or heat-dependent hydration.</text>
</comment>
<dbReference type="SUPFAM" id="SSF53613">
    <property type="entry name" value="Ribokinase-like"/>
    <property type="match status" value="1"/>
</dbReference>
<reference evidence="9" key="1">
    <citation type="submission" date="2021-02" db="EMBL/GenBank/DDBJ databases">
        <title>First Annotated Genome of the Yellow-green Alga Tribonema minus.</title>
        <authorList>
            <person name="Mahan K.M."/>
        </authorList>
    </citation>
    <scope>NUCLEOTIDE SEQUENCE</scope>
    <source>
        <strain evidence="9">UTEX B ZZ1240</strain>
    </source>
</reference>
<evidence type="ECO:0000256" key="6">
    <source>
        <dbReference type="HAMAP-Rule" id="MF_03157"/>
    </source>
</evidence>
<protein>
    <recommendedName>
        <fullName evidence="6">ATP-dependent (S)-NAD(P)H-hydrate dehydratase</fullName>
        <ecNumber evidence="6">4.2.1.93</ecNumber>
    </recommendedName>
    <alternativeName>
        <fullName evidence="6">ATP-dependent NAD(P)HX dehydratase</fullName>
    </alternativeName>
</protein>
<comment type="cofactor">
    <cofactor evidence="6">
        <name>Mg(2+)</name>
        <dbReference type="ChEBI" id="CHEBI:18420"/>
    </cofactor>
</comment>
<feature type="binding site" evidence="6">
    <location>
        <begin position="222"/>
        <end position="231"/>
    </location>
    <ligand>
        <name>ATP</name>
        <dbReference type="ChEBI" id="CHEBI:30616"/>
    </ligand>
</feature>
<keyword evidence="10" id="KW-1185">Reference proteome</keyword>
<dbReference type="GO" id="GO:0005524">
    <property type="term" value="F:ATP binding"/>
    <property type="evidence" value="ECO:0007669"/>
    <property type="project" value="UniProtKB-KW"/>
</dbReference>
<feature type="binding site" evidence="6">
    <location>
        <position position="114"/>
    </location>
    <ligand>
        <name>(6S)-NADPHX</name>
        <dbReference type="ChEBI" id="CHEBI:64076"/>
    </ligand>
</feature>
<keyword evidence="9" id="KW-0418">Kinase</keyword>
<keyword evidence="5 6" id="KW-0456">Lyase</keyword>
<keyword evidence="6" id="KW-0597">Phosphoprotein</keyword>
<evidence type="ECO:0000256" key="7">
    <source>
        <dbReference type="SAM" id="MobiDB-lite"/>
    </source>
</evidence>
<keyword evidence="4 6" id="KW-0520">NAD</keyword>
<dbReference type="PANTHER" id="PTHR12592">
    <property type="entry name" value="ATP-DEPENDENT (S)-NAD(P)H-HYDRATE DEHYDRATASE FAMILY MEMBER"/>
    <property type="match status" value="1"/>
</dbReference>
<dbReference type="OrthoDB" id="8110916at2759"/>
<feature type="binding site" evidence="6">
    <location>
        <begin position="155"/>
        <end position="161"/>
    </location>
    <ligand>
        <name>(6S)-NADPHX</name>
        <dbReference type="ChEBI" id="CHEBI:64076"/>
    </ligand>
</feature>
<dbReference type="GO" id="GO:0046496">
    <property type="term" value="P:nicotinamide nucleotide metabolic process"/>
    <property type="evidence" value="ECO:0007669"/>
    <property type="project" value="UniProtKB-UniRule"/>
</dbReference>
<dbReference type="InterPro" id="IPR000631">
    <property type="entry name" value="CARKD"/>
</dbReference>
<evidence type="ECO:0000256" key="5">
    <source>
        <dbReference type="ARBA" id="ARBA00023239"/>
    </source>
</evidence>
<evidence type="ECO:0000256" key="3">
    <source>
        <dbReference type="ARBA" id="ARBA00022857"/>
    </source>
</evidence>
<evidence type="ECO:0000256" key="4">
    <source>
        <dbReference type="ARBA" id="ARBA00023027"/>
    </source>
</evidence>
<name>A0A835ZCS6_9STRA</name>
<dbReference type="InterPro" id="IPR029056">
    <property type="entry name" value="Ribokinase-like"/>
</dbReference>
<dbReference type="NCBIfam" id="TIGR00196">
    <property type="entry name" value="yjeF_cterm"/>
    <property type="match status" value="1"/>
</dbReference>
<proteinExistence type="inferred from homology"/>
<gene>
    <name evidence="9" type="ORF">JKP88DRAFT_259741</name>
</gene>
<dbReference type="PROSITE" id="PS51383">
    <property type="entry name" value="YJEF_C_3"/>
    <property type="match status" value="1"/>
</dbReference>
<keyword evidence="1 6" id="KW-0547">Nucleotide-binding</keyword>
<accession>A0A835ZCS6</accession>
<dbReference type="Pfam" id="PF01256">
    <property type="entry name" value="Carb_kinase"/>
    <property type="match status" value="1"/>
</dbReference>
<feature type="domain" description="YjeF C-terminal" evidence="8">
    <location>
        <begin position="1"/>
        <end position="294"/>
    </location>
</feature>
<dbReference type="GO" id="GO:0047453">
    <property type="term" value="F:ATP-dependent NAD(P)H-hydrate dehydratase activity"/>
    <property type="evidence" value="ECO:0007669"/>
    <property type="project" value="UniProtKB-UniRule"/>
</dbReference>
<feature type="binding site" evidence="6">
    <location>
        <begin position="203"/>
        <end position="207"/>
    </location>
    <ligand>
        <name>ATP</name>
        <dbReference type="ChEBI" id="CHEBI:30616"/>
    </ligand>
</feature>
<feature type="region of interest" description="Disordered" evidence="7">
    <location>
        <begin position="1"/>
        <end position="21"/>
    </location>
</feature>
<dbReference type="CDD" id="cd01171">
    <property type="entry name" value="YXKO-related"/>
    <property type="match status" value="1"/>
</dbReference>
<evidence type="ECO:0000259" key="8">
    <source>
        <dbReference type="PROSITE" id="PS51383"/>
    </source>
</evidence>
<sequence>MHPALQRIVPPMTSTSHKGQSGRIGVFGGSSDYTGAPYFSAISALRVGADLSYVLTADSAAQVIKGYDPELMVTPVYQTEWQDDEEAARKGADSMSRQVVSYFSRLHCLVVGPGIGRHTMMLEAMKLVLTCAKDDQLPVHPELAKGNPHVTLTPNVVEFVRLWTAAGFDESDLPKTDSGSFAPSLDNVKQLASAFGGVTVVMKGASDHISDGKEAVTCDLKGGLKRCGGLGDILSGTLGTFLAWNSLEEKRSGEQAKDGGSQEQTASYQAYAKHGRSMGAQDVIAQLASVIEELAPAPRL</sequence>
<dbReference type="EMBL" id="JAFCMP010000030">
    <property type="protein sequence ID" value="KAG5190693.1"/>
    <property type="molecule type" value="Genomic_DNA"/>
</dbReference>
<organism evidence="9 10">
    <name type="scientific">Tribonema minus</name>
    <dbReference type="NCBI Taxonomy" id="303371"/>
    <lineage>
        <taxon>Eukaryota</taxon>
        <taxon>Sar</taxon>
        <taxon>Stramenopiles</taxon>
        <taxon>Ochrophyta</taxon>
        <taxon>PX clade</taxon>
        <taxon>Xanthophyceae</taxon>
        <taxon>Tribonematales</taxon>
        <taxon>Tribonemataceae</taxon>
        <taxon>Tribonema</taxon>
    </lineage>
</organism>
<comment type="catalytic activity">
    <reaction evidence="6">
        <text>(6S)-NADPHX + ATP = ADP + phosphate + NADPH + H(+)</text>
        <dbReference type="Rhea" id="RHEA:32231"/>
        <dbReference type="ChEBI" id="CHEBI:15378"/>
        <dbReference type="ChEBI" id="CHEBI:30616"/>
        <dbReference type="ChEBI" id="CHEBI:43474"/>
        <dbReference type="ChEBI" id="CHEBI:57783"/>
        <dbReference type="ChEBI" id="CHEBI:64076"/>
        <dbReference type="ChEBI" id="CHEBI:456216"/>
        <dbReference type="EC" id="4.2.1.93"/>
    </reaction>
</comment>
<dbReference type="AlphaFoldDB" id="A0A835ZCS6"/>
<evidence type="ECO:0000256" key="2">
    <source>
        <dbReference type="ARBA" id="ARBA00022840"/>
    </source>
</evidence>
<evidence type="ECO:0000313" key="9">
    <source>
        <dbReference type="EMBL" id="KAG5190693.1"/>
    </source>
</evidence>
<feature type="binding site" evidence="6">
    <location>
        <position position="232"/>
    </location>
    <ligand>
        <name>(6S)-NADPHX</name>
        <dbReference type="ChEBI" id="CHEBI:64076"/>
    </ligand>
</feature>
<keyword evidence="2 6" id="KW-0067">ATP-binding</keyword>
<comment type="catalytic activity">
    <reaction evidence="6">
        <text>(6S)-NADHX + ATP = ADP + phosphate + NADH + H(+)</text>
        <dbReference type="Rhea" id="RHEA:19017"/>
        <dbReference type="ChEBI" id="CHEBI:15378"/>
        <dbReference type="ChEBI" id="CHEBI:30616"/>
        <dbReference type="ChEBI" id="CHEBI:43474"/>
        <dbReference type="ChEBI" id="CHEBI:57945"/>
        <dbReference type="ChEBI" id="CHEBI:64074"/>
        <dbReference type="ChEBI" id="CHEBI:456216"/>
        <dbReference type="EC" id="4.2.1.93"/>
    </reaction>
</comment>
<comment type="similarity">
    <text evidence="6">Belongs to the NnrD/CARKD family.</text>
</comment>
<dbReference type="Proteomes" id="UP000664859">
    <property type="component" value="Unassembled WGS sequence"/>
</dbReference>
<keyword evidence="3" id="KW-0521">NADP</keyword>
<dbReference type="PANTHER" id="PTHR12592:SF0">
    <property type="entry name" value="ATP-DEPENDENT (S)-NAD(P)H-HYDRATE DEHYDRATASE"/>
    <property type="match status" value="1"/>
</dbReference>
<dbReference type="EC" id="4.2.1.93" evidence="6"/>
<dbReference type="GO" id="GO:0110051">
    <property type="term" value="P:metabolite repair"/>
    <property type="evidence" value="ECO:0007669"/>
    <property type="project" value="TreeGrafter"/>
</dbReference>
<evidence type="ECO:0000313" key="10">
    <source>
        <dbReference type="Proteomes" id="UP000664859"/>
    </source>
</evidence>